<feature type="transmembrane region" description="Helical" evidence="1">
    <location>
        <begin position="232"/>
        <end position="263"/>
    </location>
</feature>
<evidence type="ECO:0008006" key="4">
    <source>
        <dbReference type="Google" id="ProtNLM"/>
    </source>
</evidence>
<proteinExistence type="predicted"/>
<keyword evidence="1" id="KW-0812">Transmembrane</keyword>
<evidence type="ECO:0000313" key="2">
    <source>
        <dbReference type="EMBL" id="NFA42790.1"/>
    </source>
</evidence>
<dbReference type="Proteomes" id="UP000472355">
    <property type="component" value="Unassembled WGS sequence"/>
</dbReference>
<dbReference type="AlphaFoldDB" id="A0A6M0SNC8"/>
<name>A0A6M0SNC8_CLOBO</name>
<feature type="transmembrane region" description="Helical" evidence="1">
    <location>
        <begin position="405"/>
        <end position="423"/>
    </location>
</feature>
<reference evidence="2 3" key="1">
    <citation type="submission" date="2019-02" db="EMBL/GenBank/DDBJ databases">
        <title>Genome sequencing of Clostridium botulinum clinical isolates.</title>
        <authorList>
            <person name="Brunt J."/>
            <person name="Van Vliet A.H.M."/>
            <person name="Stringer S.C."/>
            <person name="Grant K.A."/>
            <person name="Carter A.C."/>
            <person name="Peck M.W."/>
        </authorList>
    </citation>
    <scope>NUCLEOTIDE SEQUENCE [LARGE SCALE GENOMIC DNA]</scope>
    <source>
        <strain evidence="2 3">H113700579</strain>
    </source>
</reference>
<dbReference type="EMBL" id="SGKU01000022">
    <property type="protein sequence ID" value="NFA42790.1"/>
    <property type="molecule type" value="Genomic_DNA"/>
</dbReference>
<evidence type="ECO:0000313" key="3">
    <source>
        <dbReference type="Proteomes" id="UP000472355"/>
    </source>
</evidence>
<sequence>MKNLIIRYKKPIKCILINCIFLIMILLSNIQSIRYIWIPIVLVYLVYICLLTEFECVYNQIVLLLSFSFFYEFLWRSKPSLNVPLSVVYTVDVISIILIFKIIINFKKYNKVLKDKIFIVILIFISISIIVYLVGDIDFINYIMCIRIYLRFVPVYIILSNSTEIFKKEDLIILIICNLIPLPILAIKFHQDDFSGIFGISSVQTFFLFILIIYIWIIVLCLNREIKSKYSILSTIIIFILFGLGEIKLAFILMPIILGVILLVNKKNIIFMVKLTISVIVMSTIAINILISVEPEFKNFFKLDKIKQNVINYTMKTNNHEFELGRLENILYTHQYILTDTSKKIFGLGIGSSMPNENWYYERNANQIGKEVFTLYKTNMYKQYGYNFGYQFSSMNIIYLENGIIGVIIFYLLVILIIIRSMFLIKRSSCIIDKCIGNIAFAFMLAWIPLMYYYSYFLERSPMYMCILISALVTNRYNKLKKYGN</sequence>
<gene>
    <name evidence="2" type="ORF">EXM65_09445</name>
</gene>
<feature type="transmembrane region" description="Helical" evidence="1">
    <location>
        <begin position="196"/>
        <end position="220"/>
    </location>
</feature>
<comment type="caution">
    <text evidence="2">The sequence shown here is derived from an EMBL/GenBank/DDBJ whole genome shotgun (WGS) entry which is preliminary data.</text>
</comment>
<feature type="transmembrane region" description="Helical" evidence="1">
    <location>
        <begin position="116"/>
        <end position="134"/>
    </location>
</feature>
<feature type="transmembrane region" description="Helical" evidence="1">
    <location>
        <begin position="36"/>
        <end position="54"/>
    </location>
</feature>
<feature type="transmembrane region" description="Helical" evidence="1">
    <location>
        <begin position="83"/>
        <end position="104"/>
    </location>
</feature>
<organism evidence="2 3">
    <name type="scientific">Clostridium botulinum</name>
    <dbReference type="NCBI Taxonomy" id="1491"/>
    <lineage>
        <taxon>Bacteria</taxon>
        <taxon>Bacillati</taxon>
        <taxon>Bacillota</taxon>
        <taxon>Clostridia</taxon>
        <taxon>Eubacteriales</taxon>
        <taxon>Clostridiaceae</taxon>
        <taxon>Clostridium</taxon>
    </lineage>
</organism>
<accession>A0A6M0SNC8</accession>
<feature type="transmembrane region" description="Helical" evidence="1">
    <location>
        <begin position="140"/>
        <end position="159"/>
    </location>
</feature>
<evidence type="ECO:0000256" key="1">
    <source>
        <dbReference type="SAM" id="Phobius"/>
    </source>
</evidence>
<feature type="transmembrane region" description="Helical" evidence="1">
    <location>
        <begin position="269"/>
        <end position="293"/>
    </location>
</feature>
<keyword evidence="1" id="KW-0472">Membrane</keyword>
<keyword evidence="1" id="KW-1133">Transmembrane helix</keyword>
<protein>
    <recommendedName>
        <fullName evidence="4">O-antigen ligase family protein</fullName>
    </recommendedName>
</protein>
<feature type="transmembrane region" description="Helical" evidence="1">
    <location>
        <begin position="12"/>
        <end position="30"/>
    </location>
</feature>
<feature type="transmembrane region" description="Helical" evidence="1">
    <location>
        <begin position="171"/>
        <end position="190"/>
    </location>
</feature>
<feature type="transmembrane region" description="Helical" evidence="1">
    <location>
        <begin position="61"/>
        <end position="77"/>
    </location>
</feature>
<feature type="transmembrane region" description="Helical" evidence="1">
    <location>
        <begin position="435"/>
        <end position="455"/>
    </location>
</feature>